<dbReference type="Gene3D" id="3.60.10.10">
    <property type="entry name" value="Endonuclease/exonuclease/phosphatase"/>
    <property type="match status" value="1"/>
</dbReference>
<evidence type="ECO:0000313" key="1">
    <source>
        <dbReference type="EMBL" id="KAI0524481.1"/>
    </source>
</evidence>
<name>A0A8T3C4B7_DENNO</name>
<dbReference type="EMBL" id="JAGYWB010000004">
    <property type="protein sequence ID" value="KAI0524481.1"/>
    <property type="molecule type" value="Genomic_DNA"/>
</dbReference>
<protein>
    <recommendedName>
        <fullName evidence="3">Endonuclease/exonuclease/phosphatase domain-containing protein</fullName>
    </recommendedName>
</protein>
<gene>
    <name evidence="1" type="ORF">KFK09_003851</name>
</gene>
<evidence type="ECO:0008006" key="3">
    <source>
        <dbReference type="Google" id="ProtNLM"/>
    </source>
</evidence>
<reference evidence="1" key="1">
    <citation type="journal article" date="2022" name="Front. Genet.">
        <title>Chromosome-Scale Assembly of the Dendrobium nobile Genome Provides Insights Into the Molecular Mechanism of the Biosynthesis of the Medicinal Active Ingredient of Dendrobium.</title>
        <authorList>
            <person name="Xu Q."/>
            <person name="Niu S.-C."/>
            <person name="Li K.-L."/>
            <person name="Zheng P.-J."/>
            <person name="Zhang X.-J."/>
            <person name="Jia Y."/>
            <person name="Liu Y."/>
            <person name="Niu Y.-X."/>
            <person name="Yu L.-H."/>
            <person name="Chen D.-F."/>
            <person name="Zhang G.-Q."/>
        </authorList>
    </citation>
    <scope>NUCLEOTIDE SEQUENCE</scope>
    <source>
        <tissue evidence="1">Leaf</tissue>
    </source>
</reference>
<accession>A0A8T3C4B7</accession>
<evidence type="ECO:0000313" key="2">
    <source>
        <dbReference type="Proteomes" id="UP000829196"/>
    </source>
</evidence>
<sequence>METKLSSIDRREIDHLIGKDWDCWHHPAVGTSGGILVLWNRLLVSFDVKETSSQVIVGNLLIPNLGIWKVATVYGSRCCGERSNLWKHLEKCMENSFPAIIGGDFNCILNKEEKRRGKRFLFSKGPKEMKDFMMNSNFHDIAYIRPRFTWCNNKEGTSQIWERLDRCLLNSFAIQKLPLAAIRYLARVASDHSPIVLKLDASVRFKSKVIKFEDTWRSYPACKSIVYHSLKKKDYGDENMILQRKTSRTLRALFFWNKNKCKDLNSLKEKLKGEILELQNKEALGENWSAEDHLLL</sequence>
<dbReference type="Proteomes" id="UP000829196">
    <property type="component" value="Unassembled WGS sequence"/>
</dbReference>
<dbReference type="PANTHER" id="PTHR33710:SF71">
    <property type="entry name" value="ENDONUCLEASE_EXONUCLEASE_PHOSPHATASE DOMAIN-CONTAINING PROTEIN"/>
    <property type="match status" value="1"/>
</dbReference>
<keyword evidence="2" id="KW-1185">Reference proteome</keyword>
<dbReference type="PANTHER" id="PTHR33710">
    <property type="entry name" value="BNAC02G09200D PROTEIN"/>
    <property type="match status" value="1"/>
</dbReference>
<dbReference type="OrthoDB" id="685803at2759"/>
<comment type="caution">
    <text evidence="1">The sequence shown here is derived from an EMBL/GenBank/DDBJ whole genome shotgun (WGS) entry which is preliminary data.</text>
</comment>
<dbReference type="SUPFAM" id="SSF56219">
    <property type="entry name" value="DNase I-like"/>
    <property type="match status" value="1"/>
</dbReference>
<dbReference type="AlphaFoldDB" id="A0A8T3C4B7"/>
<dbReference type="InterPro" id="IPR036691">
    <property type="entry name" value="Endo/exonu/phosph_ase_sf"/>
</dbReference>
<organism evidence="1 2">
    <name type="scientific">Dendrobium nobile</name>
    <name type="common">Orchid</name>
    <dbReference type="NCBI Taxonomy" id="94219"/>
    <lineage>
        <taxon>Eukaryota</taxon>
        <taxon>Viridiplantae</taxon>
        <taxon>Streptophyta</taxon>
        <taxon>Embryophyta</taxon>
        <taxon>Tracheophyta</taxon>
        <taxon>Spermatophyta</taxon>
        <taxon>Magnoliopsida</taxon>
        <taxon>Liliopsida</taxon>
        <taxon>Asparagales</taxon>
        <taxon>Orchidaceae</taxon>
        <taxon>Epidendroideae</taxon>
        <taxon>Malaxideae</taxon>
        <taxon>Dendrobiinae</taxon>
        <taxon>Dendrobium</taxon>
    </lineage>
</organism>
<proteinExistence type="predicted"/>